<dbReference type="PANTHER" id="PTHR13847">
    <property type="entry name" value="SARCOSINE DEHYDROGENASE-RELATED"/>
    <property type="match status" value="1"/>
</dbReference>
<evidence type="ECO:0000313" key="4">
    <source>
        <dbReference type="Proteomes" id="UP000693892"/>
    </source>
</evidence>
<gene>
    <name evidence="3" type="primary">dadA1</name>
    <name evidence="3" type="ORF">LEUCIP111803_00934</name>
</gene>
<dbReference type="PANTHER" id="PTHR13847:SF289">
    <property type="entry name" value="GLYCINE OXIDASE"/>
    <property type="match status" value="1"/>
</dbReference>
<evidence type="ECO:0000256" key="1">
    <source>
        <dbReference type="ARBA" id="ARBA00023002"/>
    </source>
</evidence>
<dbReference type="EMBL" id="CAJVAP010000008">
    <property type="protein sequence ID" value="CAG7606473.1"/>
    <property type="molecule type" value="Genomic_DNA"/>
</dbReference>
<protein>
    <submittedName>
        <fullName evidence="3">D-amino acid dehydrogenase 1</fullName>
        <ecNumber evidence="3">1.4.99.-</ecNumber>
    </submittedName>
</protein>
<reference evidence="3" key="1">
    <citation type="submission" date="2021-06" db="EMBL/GenBank/DDBJ databases">
        <authorList>
            <person name="Criscuolo A."/>
        </authorList>
    </citation>
    <scope>NUCLEOTIDE SEQUENCE</scope>
    <source>
        <strain evidence="3">CIP111803</strain>
    </source>
</reference>
<organism evidence="3 4">
    <name type="scientific">Leucobacter soli</name>
    <dbReference type="NCBI Taxonomy" id="2812850"/>
    <lineage>
        <taxon>Bacteria</taxon>
        <taxon>Bacillati</taxon>
        <taxon>Actinomycetota</taxon>
        <taxon>Actinomycetes</taxon>
        <taxon>Micrococcales</taxon>
        <taxon>Microbacteriaceae</taxon>
        <taxon>Leucobacter</taxon>
    </lineage>
</organism>
<name>A0A916JYH1_9MICO</name>
<proteinExistence type="predicted"/>
<keyword evidence="1 3" id="KW-0560">Oxidoreductase</keyword>
<sequence length="439" mass="45320">MSVSSGSARPSTGARAQLPDVVVVGAGLIGLCTAFELVRAGMGVTIVDRSAAGSGASRGNAGEITPLGVLPLAGPGMIGEMLRGVVSRRGPLSIDPRSIPALVPFGAGFLRACLRSGVVRGTDALTQLAHGVLSSYDELEAAGVELEGGGRGFLFTDADPRRLVAAREQAARRAELLGLEAPGPVLRGGALHEHEPALRDSVPCGYVAPSERYVDPGRFVDGLIGRLRRSGATFVEHAEVTGLSTVGASAGTGGLVRADLAGRDPIFAPRVVVAAGAWSSELMRRSGVRLPIAPGKGYSFTVPTDAMPRGLVHSASDRVVAIPLSDRLRIVGVMEFDRSYDALHPDRLDLVAVRAGGYLRGLDLSARTEEWVGPRPMTPSGLPIIGEAPGLPGVVVAAGHNMHGLSLGPVTASIVAQLIRGEDPTIAGARIDMRPFAVP</sequence>
<keyword evidence="4" id="KW-1185">Reference proteome</keyword>
<dbReference type="RefSeq" id="WP_218114556.1">
    <property type="nucleotide sequence ID" value="NZ_CAJVAP010000008.1"/>
</dbReference>
<dbReference type="EC" id="1.4.99.-" evidence="3"/>
<dbReference type="Pfam" id="PF01266">
    <property type="entry name" value="DAO"/>
    <property type="match status" value="1"/>
</dbReference>
<comment type="caution">
    <text evidence="3">The sequence shown here is derived from an EMBL/GenBank/DDBJ whole genome shotgun (WGS) entry which is preliminary data.</text>
</comment>
<evidence type="ECO:0000313" key="3">
    <source>
        <dbReference type="EMBL" id="CAG7606473.1"/>
    </source>
</evidence>
<feature type="domain" description="FAD dependent oxidoreductase" evidence="2">
    <location>
        <begin position="20"/>
        <end position="418"/>
    </location>
</feature>
<dbReference type="GO" id="GO:0016491">
    <property type="term" value="F:oxidoreductase activity"/>
    <property type="evidence" value="ECO:0007669"/>
    <property type="project" value="UniProtKB-KW"/>
</dbReference>
<dbReference type="GO" id="GO:0005737">
    <property type="term" value="C:cytoplasm"/>
    <property type="evidence" value="ECO:0007669"/>
    <property type="project" value="TreeGrafter"/>
</dbReference>
<dbReference type="InterPro" id="IPR006076">
    <property type="entry name" value="FAD-dep_OxRdtase"/>
</dbReference>
<dbReference type="Proteomes" id="UP000693892">
    <property type="component" value="Unassembled WGS sequence"/>
</dbReference>
<dbReference type="AlphaFoldDB" id="A0A916JYH1"/>
<accession>A0A916JYH1</accession>
<evidence type="ECO:0000259" key="2">
    <source>
        <dbReference type="Pfam" id="PF01266"/>
    </source>
</evidence>